<dbReference type="InterPro" id="IPR036047">
    <property type="entry name" value="F-box-like_dom_sf"/>
</dbReference>
<evidence type="ECO:0000313" key="4">
    <source>
        <dbReference type="EMBL" id="WOK95172.1"/>
    </source>
</evidence>
<evidence type="ECO:0000259" key="2">
    <source>
        <dbReference type="Pfam" id="PF12937"/>
    </source>
</evidence>
<feature type="domain" description="F-box/LRR-repeat protein 15-like leucin rich repeat" evidence="3">
    <location>
        <begin position="106"/>
        <end position="341"/>
    </location>
</feature>
<dbReference type="InterPro" id="IPR057207">
    <property type="entry name" value="FBXL15_LRR"/>
</dbReference>
<organism evidence="4 5">
    <name type="scientific">Canna indica</name>
    <name type="common">Indian-shot</name>
    <dbReference type="NCBI Taxonomy" id="4628"/>
    <lineage>
        <taxon>Eukaryota</taxon>
        <taxon>Viridiplantae</taxon>
        <taxon>Streptophyta</taxon>
        <taxon>Embryophyta</taxon>
        <taxon>Tracheophyta</taxon>
        <taxon>Spermatophyta</taxon>
        <taxon>Magnoliopsida</taxon>
        <taxon>Liliopsida</taxon>
        <taxon>Zingiberales</taxon>
        <taxon>Cannaceae</taxon>
        <taxon>Canna</taxon>
    </lineage>
</organism>
<dbReference type="PANTHER" id="PTHR13318">
    <property type="entry name" value="PARTNER OF PAIRED, ISOFORM B-RELATED"/>
    <property type="match status" value="1"/>
</dbReference>
<accession>A0AAQ3JSE2</accession>
<evidence type="ECO:0000256" key="1">
    <source>
        <dbReference type="SAM" id="MobiDB-lite"/>
    </source>
</evidence>
<dbReference type="SMART" id="SM00367">
    <property type="entry name" value="LRR_CC"/>
    <property type="match status" value="11"/>
</dbReference>
<dbReference type="Pfam" id="PF25372">
    <property type="entry name" value="DUF7885"/>
    <property type="match status" value="1"/>
</dbReference>
<dbReference type="EMBL" id="CP136890">
    <property type="protein sequence ID" value="WOK95172.1"/>
    <property type="molecule type" value="Genomic_DNA"/>
</dbReference>
<dbReference type="SUPFAM" id="SSF81383">
    <property type="entry name" value="F-box domain"/>
    <property type="match status" value="1"/>
</dbReference>
<feature type="domain" description="F-box" evidence="2">
    <location>
        <begin position="27"/>
        <end position="66"/>
    </location>
</feature>
<evidence type="ECO:0000313" key="5">
    <source>
        <dbReference type="Proteomes" id="UP001327560"/>
    </source>
</evidence>
<dbReference type="InterPro" id="IPR032675">
    <property type="entry name" value="LRR_dom_sf"/>
</dbReference>
<dbReference type="Proteomes" id="UP001327560">
    <property type="component" value="Chromosome 1"/>
</dbReference>
<protein>
    <submittedName>
        <fullName evidence="4">EIN3-binding F-box protein 1-like</fullName>
    </submittedName>
</protein>
<dbReference type="Pfam" id="PF12937">
    <property type="entry name" value="F-box-like"/>
    <property type="match status" value="1"/>
</dbReference>
<dbReference type="GO" id="GO:0031146">
    <property type="term" value="P:SCF-dependent proteasomal ubiquitin-dependent protein catabolic process"/>
    <property type="evidence" value="ECO:0007669"/>
    <property type="project" value="TreeGrafter"/>
</dbReference>
<dbReference type="InterPro" id="IPR001611">
    <property type="entry name" value="Leu-rich_rpt"/>
</dbReference>
<dbReference type="AlphaFoldDB" id="A0AAQ3JSE2"/>
<dbReference type="Pfam" id="PF13516">
    <property type="entry name" value="LRR_6"/>
    <property type="match status" value="2"/>
</dbReference>
<keyword evidence="5" id="KW-1185">Reference proteome</keyword>
<sequence length="594" mass="65594">MQKRNRTQSPVKQRETSDDGSGQNFIDYIPIDLLLLIFSLLPEPGDRCRCSAVSKKWFRLQALMRRSDFRAALSHPATREISRYIDGSDANDLKLAAMAIGIDAFGVLTDLSVMESLHLPRHITDLGLKIMSQACSKLKSITLANCIGVSDQGIAAVANNCSALKNLQLTHASSITDRSLIHVATRCSGLESLILTECVTITDQSMLAIAAHSTRIKFFELYHCPLITDYGIVSVITSQTRLERLKFSLMKLGDSVLHAVSCHGNRIKLLSLDNVYGLSAVGYSWMGEARDLQILHLAYCTEMGDGCIRRSSPFSYAALKKVTIRSCSSFRDASLCALTELATLLENLHLEGFIGFTYRGLVLALRNCSRTLKVLKLVRCNFRGEHDDGREGEAALRLPMHCPTMRTVKLVGCVGIGDDFIAWIGKACRGVTSVRVVRVDSITDRGITSFMKHLHGHNKISRLDLSGCVQLGNRSVWSVTRECKHRLRHLNLNGCERVSDRGAQVITRRCANLVDLDLGGCNISDVTVQKLVQEDPQELEVLSLAGCTRITDQSLEALDEHDGIGLLRLNLTGCSGLSPARVDFIKIYIDQVDF</sequence>
<dbReference type="InterPro" id="IPR001810">
    <property type="entry name" value="F-box_dom"/>
</dbReference>
<proteinExistence type="predicted"/>
<gene>
    <name evidence="4" type="ORF">Cni_G03879</name>
</gene>
<evidence type="ECO:0000259" key="3">
    <source>
        <dbReference type="Pfam" id="PF25372"/>
    </source>
</evidence>
<dbReference type="SUPFAM" id="SSF52047">
    <property type="entry name" value="RNI-like"/>
    <property type="match status" value="2"/>
</dbReference>
<dbReference type="GO" id="GO:0019005">
    <property type="term" value="C:SCF ubiquitin ligase complex"/>
    <property type="evidence" value="ECO:0007669"/>
    <property type="project" value="TreeGrafter"/>
</dbReference>
<name>A0AAQ3JSE2_9LILI</name>
<dbReference type="PANTHER" id="PTHR13318:SF95">
    <property type="entry name" value="F-BOX PROTEIN YLR352W"/>
    <property type="match status" value="1"/>
</dbReference>
<dbReference type="Gene3D" id="3.80.10.10">
    <property type="entry name" value="Ribonuclease Inhibitor"/>
    <property type="match status" value="3"/>
</dbReference>
<feature type="region of interest" description="Disordered" evidence="1">
    <location>
        <begin position="1"/>
        <end position="20"/>
    </location>
</feature>
<dbReference type="InterPro" id="IPR006553">
    <property type="entry name" value="Leu-rich_rpt_Cys-con_subtyp"/>
</dbReference>
<dbReference type="Gene3D" id="1.20.1280.50">
    <property type="match status" value="1"/>
</dbReference>
<reference evidence="4 5" key="1">
    <citation type="submission" date="2023-10" db="EMBL/GenBank/DDBJ databases">
        <title>Chromosome-scale genome assembly provides insights into flower coloration mechanisms of Canna indica.</title>
        <authorList>
            <person name="Li C."/>
        </authorList>
    </citation>
    <scope>NUCLEOTIDE SEQUENCE [LARGE SCALE GENOMIC DNA]</scope>
    <source>
        <tissue evidence="4">Flower</tissue>
    </source>
</reference>